<dbReference type="Proteomes" id="UP000197138">
    <property type="component" value="Unassembled WGS sequence"/>
</dbReference>
<evidence type="ECO:0000313" key="1">
    <source>
        <dbReference type="EMBL" id="OWM65678.1"/>
    </source>
</evidence>
<protein>
    <submittedName>
        <fullName evidence="1">Uncharacterized protein</fullName>
    </submittedName>
</protein>
<accession>A0A218VZP0</accession>
<dbReference type="AlphaFoldDB" id="A0A218VZP0"/>
<organism evidence="1 2">
    <name type="scientific">Punica granatum</name>
    <name type="common">Pomegranate</name>
    <dbReference type="NCBI Taxonomy" id="22663"/>
    <lineage>
        <taxon>Eukaryota</taxon>
        <taxon>Viridiplantae</taxon>
        <taxon>Streptophyta</taxon>
        <taxon>Embryophyta</taxon>
        <taxon>Tracheophyta</taxon>
        <taxon>Spermatophyta</taxon>
        <taxon>Magnoliopsida</taxon>
        <taxon>eudicotyledons</taxon>
        <taxon>Gunneridae</taxon>
        <taxon>Pentapetalae</taxon>
        <taxon>rosids</taxon>
        <taxon>malvids</taxon>
        <taxon>Myrtales</taxon>
        <taxon>Lythraceae</taxon>
        <taxon>Punica</taxon>
    </lineage>
</organism>
<name>A0A218VZP0_PUNGR</name>
<proteinExistence type="predicted"/>
<comment type="caution">
    <text evidence="1">The sequence shown here is derived from an EMBL/GenBank/DDBJ whole genome shotgun (WGS) entry which is preliminary data.</text>
</comment>
<sequence>MSFPTSCEARRAAPPNPGRKPWLRLLKKIAAFDNLVLQFEAILKNTGGVDIRV</sequence>
<evidence type="ECO:0000313" key="2">
    <source>
        <dbReference type="Proteomes" id="UP000197138"/>
    </source>
</evidence>
<dbReference type="EMBL" id="MTKT01005569">
    <property type="protein sequence ID" value="OWM65678.1"/>
    <property type="molecule type" value="Genomic_DNA"/>
</dbReference>
<gene>
    <name evidence="1" type="ORF">CDL15_Pgr017175</name>
</gene>
<reference evidence="2" key="1">
    <citation type="journal article" date="2017" name="Plant J.">
        <title>The pomegranate (Punica granatum L.) genome and the genomics of punicalagin biosynthesis.</title>
        <authorList>
            <person name="Qin G."/>
            <person name="Xu C."/>
            <person name="Ming R."/>
            <person name="Tang H."/>
            <person name="Guyot R."/>
            <person name="Kramer E.M."/>
            <person name="Hu Y."/>
            <person name="Yi X."/>
            <person name="Qi Y."/>
            <person name="Xu X."/>
            <person name="Gao Z."/>
            <person name="Pan H."/>
            <person name="Jian J."/>
            <person name="Tian Y."/>
            <person name="Yue Z."/>
            <person name="Xu Y."/>
        </authorList>
    </citation>
    <scope>NUCLEOTIDE SEQUENCE [LARGE SCALE GENOMIC DNA]</scope>
    <source>
        <strain evidence="2">cv. Dabenzi</strain>
    </source>
</reference>